<feature type="compositionally biased region" description="Basic residues" evidence="1">
    <location>
        <begin position="1"/>
        <end position="16"/>
    </location>
</feature>
<proteinExistence type="predicted"/>
<name>A0ABR1JH46_9AGAR</name>
<gene>
    <name evidence="2" type="ORF">VKT23_009671</name>
</gene>
<dbReference type="EMBL" id="JBANRG010000017">
    <property type="protein sequence ID" value="KAK7458672.1"/>
    <property type="molecule type" value="Genomic_DNA"/>
</dbReference>
<evidence type="ECO:0000256" key="1">
    <source>
        <dbReference type="SAM" id="MobiDB-lite"/>
    </source>
</evidence>
<comment type="caution">
    <text evidence="2">The sequence shown here is derived from an EMBL/GenBank/DDBJ whole genome shotgun (WGS) entry which is preliminary data.</text>
</comment>
<evidence type="ECO:0000313" key="3">
    <source>
        <dbReference type="Proteomes" id="UP001498398"/>
    </source>
</evidence>
<feature type="region of interest" description="Disordered" evidence="1">
    <location>
        <begin position="1"/>
        <end position="68"/>
    </location>
</feature>
<evidence type="ECO:0000313" key="2">
    <source>
        <dbReference type="EMBL" id="KAK7458672.1"/>
    </source>
</evidence>
<organism evidence="2 3">
    <name type="scientific">Marasmiellus scandens</name>
    <dbReference type="NCBI Taxonomy" id="2682957"/>
    <lineage>
        <taxon>Eukaryota</taxon>
        <taxon>Fungi</taxon>
        <taxon>Dikarya</taxon>
        <taxon>Basidiomycota</taxon>
        <taxon>Agaricomycotina</taxon>
        <taxon>Agaricomycetes</taxon>
        <taxon>Agaricomycetidae</taxon>
        <taxon>Agaricales</taxon>
        <taxon>Marasmiineae</taxon>
        <taxon>Omphalotaceae</taxon>
        <taxon>Marasmiellus</taxon>
    </lineage>
</organism>
<protein>
    <recommendedName>
        <fullName evidence="4">Zinc finger PHD-type domain-containing protein</fullName>
    </recommendedName>
</protein>
<keyword evidence="3" id="KW-1185">Reference proteome</keyword>
<reference evidence="2 3" key="1">
    <citation type="submission" date="2024-01" db="EMBL/GenBank/DDBJ databases">
        <title>A draft genome for the cacao thread blight pathogen Marasmiellus scandens.</title>
        <authorList>
            <person name="Baruah I.K."/>
            <person name="Leung J."/>
            <person name="Bukari Y."/>
            <person name="Amoako-Attah I."/>
            <person name="Meinhardt L.W."/>
            <person name="Bailey B.A."/>
            <person name="Cohen S.P."/>
        </authorList>
    </citation>
    <scope>NUCLEOTIDE SEQUENCE [LARGE SCALE GENOMIC DNA]</scope>
    <source>
        <strain evidence="2 3">GH-19</strain>
    </source>
</reference>
<dbReference type="Proteomes" id="UP001498398">
    <property type="component" value="Unassembled WGS sequence"/>
</dbReference>
<accession>A0ABR1JH46</accession>
<evidence type="ECO:0008006" key="4">
    <source>
        <dbReference type="Google" id="ProtNLM"/>
    </source>
</evidence>
<sequence length="530" mass="58649">MAGSKKKAGGNKKPVGKKGYSAQKSTGGEAPRKALGTGSVPEVPKETRATKKRKLETSVDGDSDLDSDSAEAGVTFASYAKIPDGAQWCRGCNDNTELPKLTCESCQHFVCYGKPKSGACLEISTKLFSKPTWSRFICPGCEFMQNKKKGGTGGVSTYSGFYDSDDQPIKNVIVNIRNREYSFFKQVKLEKLAIVQIEVAGASSDFAVPFKMAVLRASSFSSGEVDVRDVLQHNLRSPNSLNLVPSPQPLLTSKIEFDFDTAEGAGRYESDLIELRNAVEAMGIARILFFVVTHSDPNSGDLHYTANGGGAERLKVVMKRLFPSVVEEWLRSKETYLHLLVCGSKPLMMEGFSYLTDIVTRRVFNHVFLFPTVNLQPTEIAPFTTNFIKFGLYQNENFHKAVTLSLEGLLDVGHHTRIICLSYASGDKDTFHATRYVWTHSTRRPWGLDMPTHCSACNGIKTFKSANRVGGKRNAEVIMKCTGVEGCACTKEVRVYLTDCESRLEQGSKEHAGLWQCHKFAWEEALMERV</sequence>
<feature type="compositionally biased region" description="Acidic residues" evidence="1">
    <location>
        <begin position="59"/>
        <end position="68"/>
    </location>
</feature>